<accession>A0AAV9PZ50</accession>
<sequence length="923" mass="100016">MTSQRSIAPILSTPVLDWESHKDIIEELYIKKDRPLGDVRQELEKWYTFEARFTSVPSRQSEQAHPEQSICKHNYVLREAIVNKQAAFCERLIGLGIDVDVGAPAGMFWSDGYEDQTTTALAARHLPEVARLIFRNHLRTFDRDRILFEAIEAGENGDEVCRLVSQGANVNCVDQRLRTPLHYAIDRQDGYLTKCLLENGARPDGATIESMEPTLRALWSDGEWQGDRVDFMTPLALAAGLTNLDLCDLLLEAGADLNLSIYDRLPQFFLDDNGDVIVDLVDTVSTKVLKDLDWTEVNRTTFLADYLYNDDKYREGAICFSTALEYAIRAESTAVVGLLLKRGVDLSVRYLTSPLVLASLQGQPESVELLLKCGANVGEVRGQRLRIDALQAASMAGSMCIAQQLIQAGADINSPTHGVQGLTALQWAAVRGDTDLLEYLLSHGADVNAPAATEHGYTALQAAVLFEREQVVNLLLNCGPEVNSSPSEVGGFTALSAAIYVENERLFWKLVKIGADVNLIEWEDCDNQNIHLLVAAKANTTNFVQWLLGLGVDIDMRLRSGYTLGEIALLRAVKAHRLTTVHLLLGRNSILSSKILTTALHSLGLQETGAWDVAYALLDRGADLRCQPQGFPNQTMLQKACTDDSLEHVQELVRRGADVNAPHPQDGGRTALQSAVKRGDLSTVEFLLDHGAFVNARPAEAWGRTALQAASGNGHVPVVELLLGHGANINAPSAPEGGRTALQAASENGYVPVVELLLGHGANINARPTEVWGRTALQAASENGHVPVVELLLGHGANINAQSASNGGRTALQAASLKGHVSVVELLLANGADVNAPACEQMGVTALQAAAIKGYVRIAQMLIAEGADVGAPPSPSEGRTALNGAAEHGRLDMVKLLLDNYRLKEDESFSKLCDEAAEYASRE</sequence>
<feature type="domain" description="Clr5" evidence="4">
    <location>
        <begin position="16"/>
        <end position="51"/>
    </location>
</feature>
<dbReference type="PRINTS" id="PR01415">
    <property type="entry name" value="ANKYRIN"/>
</dbReference>
<dbReference type="PROSITE" id="PS50297">
    <property type="entry name" value="ANK_REP_REGION"/>
    <property type="match status" value="10"/>
</dbReference>
<protein>
    <recommendedName>
        <fullName evidence="4">Clr5 domain-containing protein</fullName>
    </recommendedName>
</protein>
<name>A0AAV9PZ50_9PEZI</name>
<keyword evidence="1" id="KW-0677">Repeat</keyword>
<feature type="repeat" description="ANK" evidence="3">
    <location>
        <begin position="807"/>
        <end position="839"/>
    </location>
</feature>
<feature type="repeat" description="ANK" evidence="3">
    <location>
        <begin position="772"/>
        <end position="804"/>
    </location>
</feature>
<dbReference type="SMART" id="SM00248">
    <property type="entry name" value="ANK"/>
    <property type="match status" value="21"/>
</dbReference>
<keyword evidence="6" id="KW-1185">Reference proteome</keyword>
<dbReference type="EMBL" id="JAXLQG010000018">
    <property type="protein sequence ID" value="KAK5531011.1"/>
    <property type="molecule type" value="Genomic_DNA"/>
</dbReference>
<dbReference type="InterPro" id="IPR025676">
    <property type="entry name" value="Clr5_dom"/>
</dbReference>
<keyword evidence="2 3" id="KW-0040">ANK repeat</keyword>
<dbReference type="InterPro" id="IPR036770">
    <property type="entry name" value="Ankyrin_rpt-contain_sf"/>
</dbReference>
<evidence type="ECO:0000313" key="5">
    <source>
        <dbReference type="EMBL" id="KAK5531011.1"/>
    </source>
</evidence>
<dbReference type="Pfam" id="PF14420">
    <property type="entry name" value="Clr5"/>
    <property type="match status" value="1"/>
</dbReference>
<feature type="repeat" description="ANK" evidence="3">
    <location>
        <begin position="702"/>
        <end position="734"/>
    </location>
</feature>
<proteinExistence type="predicted"/>
<comment type="caution">
    <text evidence="5">The sequence shown here is derived from an EMBL/GenBank/DDBJ whole genome shotgun (WGS) entry which is preliminary data.</text>
</comment>
<dbReference type="GO" id="GO:0005737">
    <property type="term" value="C:cytoplasm"/>
    <property type="evidence" value="ECO:0007669"/>
    <property type="project" value="TreeGrafter"/>
</dbReference>
<feature type="repeat" description="ANK" evidence="3">
    <location>
        <begin position="737"/>
        <end position="769"/>
    </location>
</feature>
<reference evidence="5 6" key="1">
    <citation type="submission" date="2023-06" db="EMBL/GenBank/DDBJ databases">
        <title>Black Yeasts Isolated from many extreme environments.</title>
        <authorList>
            <person name="Coleine C."/>
            <person name="Stajich J.E."/>
            <person name="Selbmann L."/>
        </authorList>
    </citation>
    <scope>NUCLEOTIDE SEQUENCE [LARGE SCALE GENOMIC DNA]</scope>
    <source>
        <strain evidence="5 6">CCFEE 5887</strain>
    </source>
</reference>
<dbReference type="PROSITE" id="PS50088">
    <property type="entry name" value="ANK_REPEAT"/>
    <property type="match status" value="10"/>
</dbReference>
<evidence type="ECO:0000259" key="4">
    <source>
        <dbReference type="Pfam" id="PF14420"/>
    </source>
</evidence>
<dbReference type="PANTHER" id="PTHR24198">
    <property type="entry name" value="ANKYRIN REPEAT AND PROTEIN KINASE DOMAIN-CONTAINING PROTEIN"/>
    <property type="match status" value="1"/>
</dbReference>
<dbReference type="PANTHER" id="PTHR24198:SF165">
    <property type="entry name" value="ANKYRIN REPEAT-CONTAINING PROTEIN-RELATED"/>
    <property type="match status" value="1"/>
</dbReference>
<feature type="repeat" description="ANK" evidence="3">
    <location>
        <begin position="230"/>
        <end position="262"/>
    </location>
</feature>
<dbReference type="SUPFAM" id="SSF48403">
    <property type="entry name" value="Ankyrin repeat"/>
    <property type="match status" value="2"/>
</dbReference>
<organism evidence="5 6">
    <name type="scientific">Vermiconidia calcicola</name>
    <dbReference type="NCBI Taxonomy" id="1690605"/>
    <lineage>
        <taxon>Eukaryota</taxon>
        <taxon>Fungi</taxon>
        <taxon>Dikarya</taxon>
        <taxon>Ascomycota</taxon>
        <taxon>Pezizomycotina</taxon>
        <taxon>Dothideomycetes</taxon>
        <taxon>Dothideomycetidae</taxon>
        <taxon>Mycosphaerellales</taxon>
        <taxon>Extremaceae</taxon>
        <taxon>Vermiconidia</taxon>
    </lineage>
</organism>
<dbReference type="Gene3D" id="1.25.40.20">
    <property type="entry name" value="Ankyrin repeat-containing domain"/>
    <property type="match status" value="7"/>
</dbReference>
<evidence type="ECO:0000256" key="2">
    <source>
        <dbReference type="ARBA" id="ARBA00023043"/>
    </source>
</evidence>
<evidence type="ECO:0000256" key="3">
    <source>
        <dbReference type="PROSITE-ProRule" id="PRU00023"/>
    </source>
</evidence>
<dbReference type="AlphaFoldDB" id="A0AAV9PZ50"/>
<feature type="repeat" description="ANK" evidence="3">
    <location>
        <begin position="877"/>
        <end position="900"/>
    </location>
</feature>
<dbReference type="InterPro" id="IPR002110">
    <property type="entry name" value="Ankyrin_rpt"/>
</dbReference>
<feature type="repeat" description="ANK" evidence="3">
    <location>
        <begin position="455"/>
        <end position="487"/>
    </location>
</feature>
<feature type="repeat" description="ANK" evidence="3">
    <location>
        <begin position="667"/>
        <end position="699"/>
    </location>
</feature>
<dbReference type="Proteomes" id="UP001345827">
    <property type="component" value="Unassembled WGS sequence"/>
</dbReference>
<feature type="repeat" description="ANK" evidence="3">
    <location>
        <begin position="842"/>
        <end position="874"/>
    </location>
</feature>
<feature type="repeat" description="ANK" evidence="3">
    <location>
        <begin position="420"/>
        <end position="452"/>
    </location>
</feature>
<evidence type="ECO:0000256" key="1">
    <source>
        <dbReference type="ARBA" id="ARBA00022737"/>
    </source>
</evidence>
<gene>
    <name evidence="5" type="ORF">LTR25_008868</name>
</gene>
<evidence type="ECO:0000313" key="6">
    <source>
        <dbReference type="Proteomes" id="UP001345827"/>
    </source>
</evidence>
<dbReference type="Pfam" id="PF12796">
    <property type="entry name" value="Ank_2"/>
    <property type="match status" value="6"/>
</dbReference>